<dbReference type="Proteomes" id="UP000295668">
    <property type="component" value="Unassembled WGS sequence"/>
</dbReference>
<dbReference type="AlphaFoldDB" id="A0A4R5MNE1"/>
<dbReference type="PANTHER" id="PTHR36842:SF1">
    <property type="entry name" value="PROTEIN TOLB"/>
    <property type="match status" value="1"/>
</dbReference>
<evidence type="ECO:0008006" key="5">
    <source>
        <dbReference type="Google" id="ProtNLM"/>
    </source>
</evidence>
<dbReference type="InterPro" id="IPR011659">
    <property type="entry name" value="WD40"/>
</dbReference>
<dbReference type="PANTHER" id="PTHR36842">
    <property type="entry name" value="PROTEIN TOLB HOMOLOG"/>
    <property type="match status" value="1"/>
</dbReference>
<evidence type="ECO:0000256" key="2">
    <source>
        <dbReference type="SAM" id="SignalP"/>
    </source>
</evidence>
<feature type="signal peptide" evidence="2">
    <location>
        <begin position="1"/>
        <end position="26"/>
    </location>
</feature>
<comment type="similarity">
    <text evidence="1">Belongs to the TolB family.</text>
</comment>
<evidence type="ECO:0000256" key="1">
    <source>
        <dbReference type="ARBA" id="ARBA00009820"/>
    </source>
</evidence>
<dbReference type="InterPro" id="IPR011042">
    <property type="entry name" value="6-blade_b-propeller_TolB-like"/>
</dbReference>
<name>A0A4R5MNE1_9SPHI</name>
<feature type="chain" id="PRO_5020950619" description="Dipeptidylpeptidase IV N-terminal domain-containing protein" evidence="2">
    <location>
        <begin position="27"/>
        <end position="311"/>
    </location>
</feature>
<proteinExistence type="inferred from homology"/>
<evidence type="ECO:0000313" key="4">
    <source>
        <dbReference type="Proteomes" id="UP000295668"/>
    </source>
</evidence>
<evidence type="ECO:0000313" key="3">
    <source>
        <dbReference type="EMBL" id="TDG37320.1"/>
    </source>
</evidence>
<gene>
    <name evidence="3" type="ORF">EZJ43_04165</name>
</gene>
<dbReference type="Gene3D" id="2.120.10.30">
    <property type="entry name" value="TolB, C-terminal domain"/>
    <property type="match status" value="1"/>
</dbReference>
<comment type="caution">
    <text evidence="3">The sequence shown here is derived from an EMBL/GenBank/DDBJ whole genome shotgun (WGS) entry which is preliminary data.</text>
</comment>
<dbReference type="PROSITE" id="PS51257">
    <property type="entry name" value="PROKAR_LIPOPROTEIN"/>
    <property type="match status" value="1"/>
</dbReference>
<accession>A0A4R5MNE1</accession>
<keyword evidence="4" id="KW-1185">Reference proteome</keyword>
<dbReference type="SUPFAM" id="SSF69304">
    <property type="entry name" value="Tricorn protease N-terminal domain"/>
    <property type="match status" value="1"/>
</dbReference>
<protein>
    <recommendedName>
        <fullName evidence="5">Dipeptidylpeptidase IV N-terminal domain-containing protein</fullName>
    </recommendedName>
</protein>
<dbReference type="OrthoDB" id="9812921at2"/>
<organism evidence="3 4">
    <name type="scientific">Pedobacter changchengzhani</name>
    <dbReference type="NCBI Taxonomy" id="2529274"/>
    <lineage>
        <taxon>Bacteria</taxon>
        <taxon>Pseudomonadati</taxon>
        <taxon>Bacteroidota</taxon>
        <taxon>Sphingobacteriia</taxon>
        <taxon>Sphingobacteriales</taxon>
        <taxon>Sphingobacteriaceae</taxon>
        <taxon>Pedobacter</taxon>
    </lineage>
</organism>
<sequence>MTKFNVFLASGIIPCLAFLMACNSNTKPEEKPIVATDSVSIINKKFGLAFQNGDKIVASSIDTLKQISFGGATDPAISPDGKKMAYTVIDSAKHRTIWVADLENKSQLQLKVNSDNYYQAMWSPRGDKIAFNIFTPANVWKIGLINADNTGFIILSNTTKINAYSPTWKSESEILAHDLSNLYTFDSSGKIIKTESIAKLIGADYLISSSNRFFYTRDGKKLVFNAGTNEKIDGLEGPMEAVYILDLTTKKIEKISPNGMNVTYIFLTADDRIFYSGGEKPFTKRMIYISDLAGKIKKIVDHGDNPSGALQ</sequence>
<dbReference type="Pfam" id="PF07676">
    <property type="entry name" value="PD40"/>
    <property type="match status" value="1"/>
</dbReference>
<keyword evidence="2" id="KW-0732">Signal</keyword>
<dbReference type="EMBL" id="SJCY01000002">
    <property type="protein sequence ID" value="TDG37320.1"/>
    <property type="molecule type" value="Genomic_DNA"/>
</dbReference>
<dbReference type="RefSeq" id="WP_133261413.1">
    <property type="nucleotide sequence ID" value="NZ_SJCY01000002.1"/>
</dbReference>
<reference evidence="3 4" key="1">
    <citation type="submission" date="2019-02" db="EMBL/GenBank/DDBJ databases">
        <title>Pedobacter sp. nov., a novel speices isolated from soil of pinguins habitat in Antarcitica.</title>
        <authorList>
            <person name="He R.-H."/>
        </authorList>
    </citation>
    <scope>NUCLEOTIDE SEQUENCE [LARGE SCALE GENOMIC DNA]</scope>
    <source>
        <strain evidence="3 4">E01020</strain>
    </source>
</reference>